<dbReference type="Gene3D" id="3.40.50.720">
    <property type="entry name" value="NAD(P)-binding Rossmann-like Domain"/>
    <property type="match status" value="1"/>
</dbReference>
<dbReference type="SUPFAM" id="SSF51735">
    <property type="entry name" value="NAD(P)-binding Rossmann-fold domains"/>
    <property type="match status" value="1"/>
</dbReference>
<dbReference type="RefSeq" id="WP_106582397.1">
    <property type="nucleotide sequence ID" value="NZ_PYGA01000004.1"/>
</dbReference>
<dbReference type="InterPro" id="IPR051604">
    <property type="entry name" value="Ergot_Alk_Oxidoreductase"/>
</dbReference>
<evidence type="ECO:0000259" key="1">
    <source>
        <dbReference type="Pfam" id="PF13460"/>
    </source>
</evidence>
<dbReference type="PANTHER" id="PTHR43162">
    <property type="match status" value="1"/>
</dbReference>
<dbReference type="InterPro" id="IPR036291">
    <property type="entry name" value="NAD(P)-bd_dom_sf"/>
</dbReference>
<dbReference type="AlphaFoldDB" id="A0A2P8DPF7"/>
<dbReference type="PANTHER" id="PTHR43162:SF1">
    <property type="entry name" value="PRESTALK A DIFFERENTIATION PROTEIN A"/>
    <property type="match status" value="1"/>
</dbReference>
<dbReference type="Proteomes" id="UP000240542">
    <property type="component" value="Unassembled WGS sequence"/>
</dbReference>
<keyword evidence="3" id="KW-1185">Reference proteome</keyword>
<feature type="domain" description="NAD(P)-binding" evidence="1">
    <location>
        <begin position="7"/>
        <end position="194"/>
    </location>
</feature>
<proteinExistence type="predicted"/>
<protein>
    <submittedName>
        <fullName evidence="2">Uncharacterized protein YbjT (DUF2867 family)</fullName>
    </submittedName>
</protein>
<accession>A0A2P8DPF7</accession>
<gene>
    <name evidence="2" type="ORF">CLV63_104314</name>
</gene>
<dbReference type="Pfam" id="PF13460">
    <property type="entry name" value="NAD_binding_10"/>
    <property type="match status" value="1"/>
</dbReference>
<name>A0A2P8DPF7_9ACTN</name>
<dbReference type="OrthoDB" id="4457504at2"/>
<organism evidence="2 3">
    <name type="scientific">Murinocardiopsis flavida</name>
    <dbReference type="NCBI Taxonomy" id="645275"/>
    <lineage>
        <taxon>Bacteria</taxon>
        <taxon>Bacillati</taxon>
        <taxon>Actinomycetota</taxon>
        <taxon>Actinomycetes</taxon>
        <taxon>Streptosporangiales</taxon>
        <taxon>Nocardiopsidaceae</taxon>
        <taxon>Murinocardiopsis</taxon>
    </lineage>
</organism>
<comment type="caution">
    <text evidence="2">The sequence shown here is derived from an EMBL/GenBank/DDBJ whole genome shotgun (WGS) entry which is preliminary data.</text>
</comment>
<sequence>MTILVTGSTGNIGRGVVARLAAAGQPVRAMTRTPAGARFPAGVETVHGDFEAPDTWGDVLHGVDRVHLFPYGYTAPGSGSGFLDRAVEAGVRRFVVHSAIAAAFDYQGDPDDPSLTALQRHLADEREAHRDIERAVEATGVEWTHVRPALLAVGALAWAEPIRATGTVREPFPESGSPLVHETDVAEVAVAALLTDDHVGAAYSLTGPAKVTQAEQVAAIGAAIGRDVRFEELTPEQARTEWLDPDQGLDQATIDWLLELLAASVGEPGIIAPTDTFEQVTGRPPRSFAQWAADHAEDFR</sequence>
<reference evidence="2 3" key="1">
    <citation type="submission" date="2018-03" db="EMBL/GenBank/DDBJ databases">
        <title>Genomic Encyclopedia of Archaeal and Bacterial Type Strains, Phase II (KMG-II): from individual species to whole genera.</title>
        <authorList>
            <person name="Goeker M."/>
        </authorList>
    </citation>
    <scope>NUCLEOTIDE SEQUENCE [LARGE SCALE GENOMIC DNA]</scope>
    <source>
        <strain evidence="2 3">DSM 45312</strain>
    </source>
</reference>
<evidence type="ECO:0000313" key="3">
    <source>
        <dbReference type="Proteomes" id="UP000240542"/>
    </source>
</evidence>
<evidence type="ECO:0000313" key="2">
    <source>
        <dbReference type="EMBL" id="PSK99090.1"/>
    </source>
</evidence>
<dbReference type="EMBL" id="PYGA01000004">
    <property type="protein sequence ID" value="PSK99090.1"/>
    <property type="molecule type" value="Genomic_DNA"/>
</dbReference>
<dbReference type="InterPro" id="IPR016040">
    <property type="entry name" value="NAD(P)-bd_dom"/>
</dbReference>